<organism evidence="1 2">
    <name type="scientific">Amycolatopsis thermalba</name>
    <dbReference type="NCBI Taxonomy" id="944492"/>
    <lineage>
        <taxon>Bacteria</taxon>
        <taxon>Bacillati</taxon>
        <taxon>Actinomycetota</taxon>
        <taxon>Actinomycetes</taxon>
        <taxon>Pseudonocardiales</taxon>
        <taxon>Pseudonocardiaceae</taxon>
        <taxon>Amycolatopsis</taxon>
    </lineage>
</organism>
<dbReference type="InterPro" id="IPR000415">
    <property type="entry name" value="Nitroreductase-like"/>
</dbReference>
<dbReference type="RefSeq" id="WP_240323360.1">
    <property type="nucleotide sequence ID" value="NZ_CP091196.1"/>
</dbReference>
<gene>
    <name evidence="1" type="ORF">L1857_23010</name>
</gene>
<dbReference type="SUPFAM" id="SSF55469">
    <property type="entry name" value="FMN-dependent nitroreductase-like"/>
    <property type="match status" value="1"/>
</dbReference>
<dbReference type="Gene3D" id="3.40.109.10">
    <property type="entry name" value="NADH Oxidase"/>
    <property type="match status" value="1"/>
</dbReference>
<dbReference type="Proteomes" id="UP000830158">
    <property type="component" value="Chromosome"/>
</dbReference>
<keyword evidence="2" id="KW-1185">Reference proteome</keyword>
<name>A0ABY4NZF2_9PSEU</name>
<dbReference type="EMBL" id="CP091196">
    <property type="protein sequence ID" value="UQS25475.1"/>
    <property type="molecule type" value="Genomic_DNA"/>
</dbReference>
<proteinExistence type="predicted"/>
<protein>
    <recommendedName>
        <fullName evidence="3">Nitroreductase domain-containing protein</fullName>
    </recommendedName>
</protein>
<evidence type="ECO:0000313" key="2">
    <source>
        <dbReference type="Proteomes" id="UP000830158"/>
    </source>
</evidence>
<accession>A0ABY4NZF2</accession>
<evidence type="ECO:0000313" key="1">
    <source>
        <dbReference type="EMBL" id="UQS25475.1"/>
    </source>
</evidence>
<evidence type="ECO:0008006" key="3">
    <source>
        <dbReference type="Google" id="ProtNLM"/>
    </source>
</evidence>
<reference evidence="1" key="1">
    <citation type="submission" date="2022-01" db="EMBL/GenBank/DDBJ databases">
        <title>PSI-footprinting approach for the identification of protein synthesis inhibitor producers.</title>
        <authorList>
            <person name="Handel F."/>
            <person name="Kulik A."/>
            <person name="Wex K.W."/>
            <person name="Berscheid A."/>
            <person name="Saur J.S."/>
            <person name="Winkler A."/>
            <person name="Wibberg D."/>
            <person name="Kalinowski J."/>
            <person name="Broetz-Oesterhelt H."/>
            <person name="Mast Y."/>
        </authorList>
    </citation>
    <scope>NUCLEOTIDE SEQUENCE</scope>
    <source>
        <strain evidence="1">KNN 49.3e</strain>
    </source>
</reference>
<sequence>MRKRLDVTRSVPRRLIEECADLATQVPTGRNRGLGTVWTTAHAPLEKELAATLGVPHDEIMLAALIPLAFTLGTDFRPAPRIGRGEVLHWDRW</sequence>